<dbReference type="OrthoDB" id="2438847at2759"/>
<evidence type="ECO:0000313" key="3">
    <source>
        <dbReference type="Proteomes" id="UP000789508"/>
    </source>
</evidence>
<gene>
    <name evidence="2" type="ORF">ALEPTO_LOCUS380</name>
</gene>
<reference evidence="2" key="1">
    <citation type="submission" date="2021-06" db="EMBL/GenBank/DDBJ databases">
        <authorList>
            <person name="Kallberg Y."/>
            <person name="Tangrot J."/>
            <person name="Rosling A."/>
        </authorList>
    </citation>
    <scope>NUCLEOTIDE SEQUENCE</scope>
    <source>
        <strain evidence="2">FL130A</strain>
    </source>
</reference>
<proteinExistence type="predicted"/>
<dbReference type="EMBL" id="CAJVPS010000021">
    <property type="protein sequence ID" value="CAG8441906.1"/>
    <property type="molecule type" value="Genomic_DNA"/>
</dbReference>
<name>A0A9N8YRN9_9GLOM</name>
<comment type="caution">
    <text evidence="2">The sequence shown here is derived from an EMBL/GenBank/DDBJ whole genome shotgun (WGS) entry which is preliminary data.</text>
</comment>
<sequence length="235" mass="28277">MFHRYNYPRPPPPQNFFQVPNASTETPQRYLQFRNFHAAHFSRPHQEFFLRALNPISPPWTLWNINGDEGWEQEEVTGDVYYEEGPEHDCWEEQEEEDGKENVEFVLSEEAIAMFRFSELRKLELEKEYSKIEENKKNNQDKEISYEEEEICMEEPHPSYIRPTPFSCEQMRELYGENRHRSIECLEAAVNATFEQSFLKRINDSRKSIVDDNHSIKEEEEMDVVYWPILPLRFV</sequence>
<dbReference type="AlphaFoldDB" id="A0A9N8YRN9"/>
<protein>
    <submittedName>
        <fullName evidence="2">6489_t:CDS:1</fullName>
    </submittedName>
</protein>
<evidence type="ECO:0000256" key="1">
    <source>
        <dbReference type="SAM" id="Coils"/>
    </source>
</evidence>
<keyword evidence="3" id="KW-1185">Reference proteome</keyword>
<organism evidence="2 3">
    <name type="scientific">Ambispora leptoticha</name>
    <dbReference type="NCBI Taxonomy" id="144679"/>
    <lineage>
        <taxon>Eukaryota</taxon>
        <taxon>Fungi</taxon>
        <taxon>Fungi incertae sedis</taxon>
        <taxon>Mucoromycota</taxon>
        <taxon>Glomeromycotina</taxon>
        <taxon>Glomeromycetes</taxon>
        <taxon>Archaeosporales</taxon>
        <taxon>Ambisporaceae</taxon>
        <taxon>Ambispora</taxon>
    </lineage>
</organism>
<evidence type="ECO:0000313" key="2">
    <source>
        <dbReference type="EMBL" id="CAG8441906.1"/>
    </source>
</evidence>
<dbReference type="Proteomes" id="UP000789508">
    <property type="component" value="Unassembled WGS sequence"/>
</dbReference>
<keyword evidence="1" id="KW-0175">Coiled coil</keyword>
<accession>A0A9N8YRN9</accession>
<feature type="coiled-coil region" evidence="1">
    <location>
        <begin position="115"/>
        <end position="142"/>
    </location>
</feature>